<dbReference type="EMBL" id="JAZGQO010000008">
    <property type="protein sequence ID" value="KAK6179794.1"/>
    <property type="molecule type" value="Genomic_DNA"/>
</dbReference>
<accession>A0AAN8JRJ0</accession>
<feature type="transmembrane region" description="Helical" evidence="1">
    <location>
        <begin position="152"/>
        <end position="175"/>
    </location>
</feature>
<protein>
    <submittedName>
        <fullName evidence="2">Uncharacterized protein</fullName>
    </submittedName>
</protein>
<keyword evidence="1" id="KW-0472">Membrane</keyword>
<keyword evidence="1" id="KW-1133">Transmembrane helix</keyword>
<sequence>MAKHKEKQMNLTKRRTPVVSESDPNKFYAIEWVGTKSGVRNVKVELERGRKKIMVSDRTGKILRLIDLRRTESIDFKLSDDKNMSLASILVPGEIDLILRFVSMSERQTVVSHIEKFLQDLGINRERREFKEETIMKDATSFDDRKERLDTFFKVVCSQVSSNWLLMMVLIALYFPTFGIKY</sequence>
<comment type="caution">
    <text evidence="2">The sequence shown here is derived from an EMBL/GenBank/DDBJ whole genome shotgun (WGS) entry which is preliminary data.</text>
</comment>
<gene>
    <name evidence="2" type="ORF">SNE40_012071</name>
</gene>
<proteinExistence type="predicted"/>
<organism evidence="2 3">
    <name type="scientific">Patella caerulea</name>
    <name type="common">Rayed Mediterranean limpet</name>
    <dbReference type="NCBI Taxonomy" id="87958"/>
    <lineage>
        <taxon>Eukaryota</taxon>
        <taxon>Metazoa</taxon>
        <taxon>Spiralia</taxon>
        <taxon>Lophotrochozoa</taxon>
        <taxon>Mollusca</taxon>
        <taxon>Gastropoda</taxon>
        <taxon>Patellogastropoda</taxon>
        <taxon>Patelloidea</taxon>
        <taxon>Patellidae</taxon>
        <taxon>Patella</taxon>
    </lineage>
</organism>
<keyword evidence="1" id="KW-0812">Transmembrane</keyword>
<name>A0AAN8JRJ0_PATCE</name>
<keyword evidence="3" id="KW-1185">Reference proteome</keyword>
<dbReference type="AlphaFoldDB" id="A0AAN8JRJ0"/>
<evidence type="ECO:0000256" key="1">
    <source>
        <dbReference type="SAM" id="Phobius"/>
    </source>
</evidence>
<reference evidence="2 3" key="1">
    <citation type="submission" date="2024-01" db="EMBL/GenBank/DDBJ databases">
        <title>The genome of the rayed Mediterranean limpet Patella caerulea (Linnaeus, 1758).</title>
        <authorList>
            <person name="Anh-Thu Weber A."/>
            <person name="Halstead-Nussloch G."/>
        </authorList>
    </citation>
    <scope>NUCLEOTIDE SEQUENCE [LARGE SCALE GENOMIC DNA]</scope>
    <source>
        <strain evidence="2">AATW-2023a</strain>
        <tissue evidence="2">Whole specimen</tissue>
    </source>
</reference>
<evidence type="ECO:0000313" key="2">
    <source>
        <dbReference type="EMBL" id="KAK6179794.1"/>
    </source>
</evidence>
<dbReference type="Proteomes" id="UP001347796">
    <property type="component" value="Unassembled WGS sequence"/>
</dbReference>
<evidence type="ECO:0000313" key="3">
    <source>
        <dbReference type="Proteomes" id="UP001347796"/>
    </source>
</evidence>